<proteinExistence type="predicted"/>
<sequence>MVRSETELIVETGRMENTGEEESCGVNWRLAETIGRALGECVVTSSLGHTRGGGGRITTVPPRLTDSYTQLTGRTLSNWSSSLCYLEYVDWNYKKTYFKFENWWLEVEGFKQKVKAWWLSFPNMGKPAFTLENKLKLLKKELMRWSRSNEGDWKHKKEMILQQLKSREAIQENRSLTDDELVQKTHLAMEFEEIAKEEEIAWRQRSRVQWLKNGDKNTRFFYRMANAHKRYNSIDALEVEGQSINEMPAVKNAIQRFYQNLYKETEGRRPDLKLQGITVISIEDHEWLQRGFEEEEVWESIKSCAVDKAPGPDGFTMNFSQAFGNLVKEDIMGTLQYFHEHHVFERSLNATFAALIPKKAGAVELRDFGPISLISGYTR</sequence>
<evidence type="ECO:0008006" key="3">
    <source>
        <dbReference type="Google" id="ProtNLM"/>
    </source>
</evidence>
<keyword evidence="2" id="KW-1185">Reference proteome</keyword>
<dbReference type="EMBL" id="CP133613">
    <property type="protein sequence ID" value="WMV17703.1"/>
    <property type="molecule type" value="Genomic_DNA"/>
</dbReference>
<organism evidence="1 2">
    <name type="scientific">Solanum verrucosum</name>
    <dbReference type="NCBI Taxonomy" id="315347"/>
    <lineage>
        <taxon>Eukaryota</taxon>
        <taxon>Viridiplantae</taxon>
        <taxon>Streptophyta</taxon>
        <taxon>Embryophyta</taxon>
        <taxon>Tracheophyta</taxon>
        <taxon>Spermatophyta</taxon>
        <taxon>Magnoliopsida</taxon>
        <taxon>eudicotyledons</taxon>
        <taxon>Gunneridae</taxon>
        <taxon>Pentapetalae</taxon>
        <taxon>asterids</taxon>
        <taxon>lamiids</taxon>
        <taxon>Solanales</taxon>
        <taxon>Solanaceae</taxon>
        <taxon>Solanoideae</taxon>
        <taxon>Solaneae</taxon>
        <taxon>Solanum</taxon>
    </lineage>
</organism>
<name>A0AAF0Q7E6_SOLVR</name>
<accession>A0AAF0Q7E6</accession>
<dbReference type="AlphaFoldDB" id="A0AAF0Q7E6"/>
<protein>
    <recommendedName>
        <fullName evidence="3">Reverse transcriptase</fullName>
    </recommendedName>
</protein>
<reference evidence="1" key="1">
    <citation type="submission" date="2023-08" db="EMBL/GenBank/DDBJ databases">
        <title>A de novo genome assembly of Solanum verrucosum Schlechtendal, a Mexican diploid species geographically isolated from the other diploid A-genome species in potato relatives.</title>
        <authorList>
            <person name="Hosaka K."/>
        </authorList>
    </citation>
    <scope>NUCLEOTIDE SEQUENCE</scope>
    <source>
        <tissue evidence="1">Young leaves</tissue>
    </source>
</reference>
<dbReference type="Proteomes" id="UP001234989">
    <property type="component" value="Chromosome 2"/>
</dbReference>
<evidence type="ECO:0000313" key="1">
    <source>
        <dbReference type="EMBL" id="WMV17703.1"/>
    </source>
</evidence>
<evidence type="ECO:0000313" key="2">
    <source>
        <dbReference type="Proteomes" id="UP001234989"/>
    </source>
</evidence>
<gene>
    <name evidence="1" type="ORF">MTR67_011088</name>
</gene>